<keyword evidence="5 7" id="KW-1133">Transmembrane helix</keyword>
<protein>
    <submittedName>
        <fullName evidence="9">Carbohydrate ABC transporter membrane protein 1 (CUT1 family)</fullName>
    </submittedName>
</protein>
<feature type="transmembrane region" description="Helical" evidence="7">
    <location>
        <begin position="75"/>
        <end position="96"/>
    </location>
</feature>
<name>A0A368YAH1_9BACI</name>
<feature type="transmembrane region" description="Helical" evidence="7">
    <location>
        <begin position="217"/>
        <end position="238"/>
    </location>
</feature>
<feature type="transmembrane region" description="Helical" evidence="7">
    <location>
        <begin position="269"/>
        <end position="289"/>
    </location>
</feature>
<evidence type="ECO:0000256" key="5">
    <source>
        <dbReference type="ARBA" id="ARBA00022989"/>
    </source>
</evidence>
<evidence type="ECO:0000256" key="4">
    <source>
        <dbReference type="ARBA" id="ARBA00022692"/>
    </source>
</evidence>
<organism evidence="9 10">
    <name type="scientific">Saliterribacillus persicus</name>
    <dbReference type="NCBI Taxonomy" id="930114"/>
    <lineage>
        <taxon>Bacteria</taxon>
        <taxon>Bacillati</taxon>
        <taxon>Bacillota</taxon>
        <taxon>Bacilli</taxon>
        <taxon>Bacillales</taxon>
        <taxon>Bacillaceae</taxon>
        <taxon>Saliterribacillus</taxon>
    </lineage>
</organism>
<dbReference type="EMBL" id="QPJJ01000001">
    <property type="protein sequence ID" value="RCW77260.1"/>
    <property type="molecule type" value="Genomic_DNA"/>
</dbReference>
<comment type="caution">
    <text evidence="9">The sequence shown here is derived from an EMBL/GenBank/DDBJ whole genome shotgun (WGS) entry which is preliminary data.</text>
</comment>
<dbReference type="Gene3D" id="1.10.3720.10">
    <property type="entry name" value="MetI-like"/>
    <property type="match status" value="1"/>
</dbReference>
<keyword evidence="3" id="KW-1003">Cell membrane</keyword>
<dbReference type="PANTHER" id="PTHR43005:SF1">
    <property type="entry name" value="SPERMIDINE_PUTRESCINE TRANSPORT SYSTEM PERMEASE PROTEIN"/>
    <property type="match status" value="1"/>
</dbReference>
<keyword evidence="6 7" id="KW-0472">Membrane</keyword>
<keyword evidence="2 7" id="KW-0813">Transport</keyword>
<feature type="domain" description="ABC transmembrane type-1" evidence="8">
    <location>
        <begin position="71"/>
        <end position="285"/>
    </location>
</feature>
<dbReference type="PANTHER" id="PTHR43005">
    <property type="entry name" value="BLR7065 PROTEIN"/>
    <property type="match status" value="1"/>
</dbReference>
<evidence type="ECO:0000256" key="3">
    <source>
        <dbReference type="ARBA" id="ARBA00022475"/>
    </source>
</evidence>
<comment type="similarity">
    <text evidence="7">Belongs to the binding-protein-dependent transport system permease family.</text>
</comment>
<dbReference type="Pfam" id="PF00528">
    <property type="entry name" value="BPD_transp_1"/>
    <property type="match status" value="1"/>
</dbReference>
<dbReference type="PROSITE" id="PS50928">
    <property type="entry name" value="ABC_TM1"/>
    <property type="match status" value="1"/>
</dbReference>
<keyword evidence="10" id="KW-1185">Reference proteome</keyword>
<proteinExistence type="inferred from homology"/>
<dbReference type="InterPro" id="IPR000515">
    <property type="entry name" value="MetI-like"/>
</dbReference>
<comment type="subcellular location">
    <subcellularLocation>
        <location evidence="1 7">Cell membrane</location>
        <topology evidence="1 7">Multi-pass membrane protein</topology>
    </subcellularLocation>
</comment>
<dbReference type="SUPFAM" id="SSF160964">
    <property type="entry name" value="MalF N-terminal region-like"/>
    <property type="match status" value="1"/>
</dbReference>
<dbReference type="CDD" id="cd06261">
    <property type="entry name" value="TM_PBP2"/>
    <property type="match status" value="1"/>
</dbReference>
<dbReference type="GO" id="GO:0055085">
    <property type="term" value="P:transmembrane transport"/>
    <property type="evidence" value="ECO:0007669"/>
    <property type="project" value="InterPro"/>
</dbReference>
<keyword evidence="4 7" id="KW-0812">Transmembrane</keyword>
<evidence type="ECO:0000256" key="2">
    <source>
        <dbReference type="ARBA" id="ARBA00022448"/>
    </source>
</evidence>
<gene>
    <name evidence="9" type="ORF">DFR57_101129</name>
</gene>
<evidence type="ECO:0000259" key="8">
    <source>
        <dbReference type="PROSITE" id="PS50928"/>
    </source>
</evidence>
<accession>A0A368YAH1</accession>
<dbReference type="Proteomes" id="UP000252585">
    <property type="component" value="Unassembled WGS sequence"/>
</dbReference>
<evidence type="ECO:0000256" key="1">
    <source>
        <dbReference type="ARBA" id="ARBA00004651"/>
    </source>
</evidence>
<reference evidence="9 10" key="1">
    <citation type="submission" date="2018-07" db="EMBL/GenBank/DDBJ databases">
        <title>Genomic Encyclopedia of Type Strains, Phase IV (KMG-IV): sequencing the most valuable type-strain genomes for metagenomic binning, comparative biology and taxonomic classification.</title>
        <authorList>
            <person name="Goeker M."/>
        </authorList>
    </citation>
    <scope>NUCLEOTIDE SEQUENCE [LARGE SCALE GENOMIC DNA]</scope>
    <source>
        <strain evidence="9 10">DSM 27696</strain>
    </source>
</reference>
<dbReference type="GO" id="GO:0005886">
    <property type="term" value="C:plasma membrane"/>
    <property type="evidence" value="ECO:0007669"/>
    <property type="project" value="UniProtKB-SubCell"/>
</dbReference>
<feature type="transmembrane region" description="Helical" evidence="7">
    <location>
        <begin position="108"/>
        <end position="129"/>
    </location>
</feature>
<evidence type="ECO:0000313" key="10">
    <source>
        <dbReference type="Proteomes" id="UP000252585"/>
    </source>
</evidence>
<dbReference type="OrthoDB" id="9783714at2"/>
<dbReference type="RefSeq" id="WP_114351202.1">
    <property type="nucleotide sequence ID" value="NZ_QPJJ01000001.1"/>
</dbReference>
<evidence type="ECO:0000256" key="7">
    <source>
        <dbReference type="RuleBase" id="RU363032"/>
    </source>
</evidence>
<sequence length="295" mass="33668">MYGQMRNKFPQYLFLIPAALFVAMFMIYPIVYNVIVSFQDLTLMNLKSGAKFIGWDNYINILQTERFGIALKNTIIYTSACIFFQVVIGYLMAAFLNQEFPFRNFFRSIMLLAWMTPLVITGSLFKWLFDVDYGVFNYLLTTLQIVDEPINWLGQQSTALTAVIITNVWIGIPFNMILILAAMQSLPKDVYEAAKVDGANKFQTFLNVTLPLLRPQLMIILVLGIIYTFKVFDIILIMTGGGPVNATQVLPFYGYELAFVNFNFGESGVIATVILFILICIALLYLWMIKKEEAQ</sequence>
<dbReference type="SUPFAM" id="SSF161098">
    <property type="entry name" value="MetI-like"/>
    <property type="match status" value="1"/>
</dbReference>
<evidence type="ECO:0000256" key="6">
    <source>
        <dbReference type="ARBA" id="ARBA00023136"/>
    </source>
</evidence>
<evidence type="ECO:0000313" key="9">
    <source>
        <dbReference type="EMBL" id="RCW77260.1"/>
    </source>
</evidence>
<dbReference type="InterPro" id="IPR035906">
    <property type="entry name" value="MetI-like_sf"/>
</dbReference>
<dbReference type="AlphaFoldDB" id="A0A368YAH1"/>
<feature type="transmembrane region" description="Helical" evidence="7">
    <location>
        <begin position="12"/>
        <end position="35"/>
    </location>
</feature>
<feature type="transmembrane region" description="Helical" evidence="7">
    <location>
        <begin position="159"/>
        <end position="181"/>
    </location>
</feature>